<keyword evidence="3" id="KW-1185">Reference proteome</keyword>
<dbReference type="Proteomes" id="UP000672009">
    <property type="component" value="Chromosome"/>
</dbReference>
<dbReference type="PROSITE" id="PS51257">
    <property type="entry name" value="PROKAR_LIPOPROTEIN"/>
    <property type="match status" value="1"/>
</dbReference>
<evidence type="ECO:0000256" key="1">
    <source>
        <dbReference type="SAM" id="SignalP"/>
    </source>
</evidence>
<evidence type="ECO:0000313" key="3">
    <source>
        <dbReference type="Proteomes" id="UP000672009"/>
    </source>
</evidence>
<name>A0A975FAV2_9GAMM</name>
<reference evidence="2" key="1">
    <citation type="submission" date="2021-04" db="EMBL/GenBank/DDBJ databases">
        <title>Genomics, taxonomy and metabolism of representatives of sulfur bacteria of the genus Thiothrix: Thiothrix fructosivorans QT, Thiothrix unzii A1T and three new species, Thiothrix subterranea sp. nov., Thiothrix litoralis sp. nov. and 'Candidatus Thiothrix anitrata' sp. nov.</title>
        <authorList>
            <person name="Ravin N.V."/>
            <person name="Smolyakov D."/>
            <person name="Rudenko T.S."/>
            <person name="Mardanov A.V."/>
            <person name="Beletsky A.V."/>
            <person name="Markov N.D."/>
            <person name="Fomenkov A.I."/>
            <person name="Roberts R.J."/>
            <person name="Karnachuk O.V."/>
            <person name="Novikov A."/>
            <person name="Grabovich M.Y."/>
        </authorList>
    </citation>
    <scope>NUCLEOTIDE SEQUENCE</scope>
    <source>
        <strain evidence="2">A1</strain>
    </source>
</reference>
<feature type="chain" id="PRO_5037202611" description="PsbP C-terminal domain-containing protein" evidence="1">
    <location>
        <begin position="19"/>
        <end position="189"/>
    </location>
</feature>
<proteinExistence type="predicted"/>
<evidence type="ECO:0008006" key="4">
    <source>
        <dbReference type="Google" id="ProtNLM"/>
    </source>
</evidence>
<gene>
    <name evidence="2" type="ORF">J9260_03220</name>
</gene>
<dbReference type="KEGG" id="tun:J9260_03220"/>
<feature type="signal peptide" evidence="1">
    <location>
        <begin position="1"/>
        <end position="18"/>
    </location>
</feature>
<protein>
    <recommendedName>
        <fullName evidence="4">PsbP C-terminal domain-containing protein</fullName>
    </recommendedName>
</protein>
<sequence length="189" mass="21319">MKIIKLFLLVIFSLSLYACNLSTDEKSADLQKTTKYQKNDISFSMPSNWKVTEDNGENSARYLFVESPGSAIMIINTYEKETAPSLQEYIESLTSERSNEKFFWGLGSLSNGSTSKIKRTINNHEVNAFKNEYAANIAGINVPHISEFYSFDSKTHIAFVSSQTATEDLPLVADGFNLILSTFMWHEDP</sequence>
<dbReference type="RefSeq" id="WP_210219619.1">
    <property type="nucleotide sequence ID" value="NZ_CP072793.1"/>
</dbReference>
<accession>A0A975FAV2</accession>
<dbReference type="AlphaFoldDB" id="A0A975FAV2"/>
<dbReference type="EMBL" id="CP072793">
    <property type="protein sequence ID" value="QTR54119.1"/>
    <property type="molecule type" value="Genomic_DNA"/>
</dbReference>
<keyword evidence="1" id="KW-0732">Signal</keyword>
<organism evidence="2 3">
    <name type="scientific">Thiothrix unzii</name>
    <dbReference type="NCBI Taxonomy" id="111769"/>
    <lineage>
        <taxon>Bacteria</taxon>
        <taxon>Pseudomonadati</taxon>
        <taxon>Pseudomonadota</taxon>
        <taxon>Gammaproteobacteria</taxon>
        <taxon>Thiotrichales</taxon>
        <taxon>Thiotrichaceae</taxon>
        <taxon>Thiothrix</taxon>
    </lineage>
</organism>
<evidence type="ECO:0000313" key="2">
    <source>
        <dbReference type="EMBL" id="QTR54119.1"/>
    </source>
</evidence>